<dbReference type="EMBL" id="DTMQ01000021">
    <property type="protein sequence ID" value="HGE99164.1"/>
    <property type="molecule type" value="Genomic_DNA"/>
</dbReference>
<comment type="caution">
    <text evidence="1">The sequence shown here is derived from an EMBL/GenBank/DDBJ whole genome shotgun (WGS) entry which is preliminary data.</text>
</comment>
<organism evidence="1">
    <name type="scientific">candidate division WOR-3 bacterium</name>
    <dbReference type="NCBI Taxonomy" id="2052148"/>
    <lineage>
        <taxon>Bacteria</taxon>
        <taxon>Bacteria division WOR-3</taxon>
    </lineage>
</organism>
<gene>
    <name evidence="1" type="ORF">ENX07_03730</name>
</gene>
<reference evidence="1" key="1">
    <citation type="journal article" date="2020" name="mSystems">
        <title>Genome- and Community-Level Interaction Insights into Carbon Utilization and Element Cycling Functions of Hydrothermarchaeota in Hydrothermal Sediment.</title>
        <authorList>
            <person name="Zhou Z."/>
            <person name="Liu Y."/>
            <person name="Xu W."/>
            <person name="Pan J."/>
            <person name="Luo Z.H."/>
            <person name="Li M."/>
        </authorList>
    </citation>
    <scope>NUCLEOTIDE SEQUENCE [LARGE SCALE GENOMIC DNA]</scope>
    <source>
        <strain evidence="1">SpSt-906</strain>
    </source>
</reference>
<sequence length="395" mass="46042">MLRKRFDWLIFGPLPYEHLFRSRARALVEELRKKGFFLYYLDFPPASFFQYFKDRISYKGGLLNFLFPKMRNLPGLTNLPQPPIFPALRYETDLTRKVYQSFLTRRILKLFSPIARRRNRPVIGFLSLPWWFEIAAKIDRVLGFHLLIYDCADDIRVFCNERQFPYYYRLHKCLIEKADLILISAERLRKDIARIRPDAPIKYLPNGVDFDFFVKNGLNASPPPDLEKLPRPIIGFVGALFPWIDINLIVSTAQSFPKASIVLIGLTHGIKIPSLSNLHLLGPRPYLVIPAYINNFDVCLIPFVAGSIADKVDPLKVYEYLTLGKPVVACHLPELEKMRDLIYLTDNEKDFIDGIRMALAEKDEGLKEKRMEYARENSWGMRVEKLLAIIEDKLR</sequence>
<name>A0A7C3UPM7_UNCW3</name>
<protein>
    <submittedName>
        <fullName evidence="1">Glycosyltransferase</fullName>
    </submittedName>
</protein>
<accession>A0A7C3UPM7</accession>
<dbReference type="SUPFAM" id="SSF53756">
    <property type="entry name" value="UDP-Glycosyltransferase/glycogen phosphorylase"/>
    <property type="match status" value="1"/>
</dbReference>
<keyword evidence="1" id="KW-0808">Transferase</keyword>
<dbReference type="Gene3D" id="3.40.50.11010">
    <property type="match status" value="1"/>
</dbReference>
<evidence type="ECO:0000313" key="1">
    <source>
        <dbReference type="EMBL" id="HGE99164.1"/>
    </source>
</evidence>
<dbReference type="AlphaFoldDB" id="A0A7C3UPM7"/>
<dbReference type="Gene3D" id="3.40.50.2000">
    <property type="entry name" value="Glycogen Phosphorylase B"/>
    <property type="match status" value="1"/>
</dbReference>
<proteinExistence type="predicted"/>
<dbReference type="GO" id="GO:0016740">
    <property type="term" value="F:transferase activity"/>
    <property type="evidence" value="ECO:0007669"/>
    <property type="project" value="UniProtKB-KW"/>
</dbReference>